<accession>K2R957</accession>
<evidence type="ECO:0000313" key="2">
    <source>
        <dbReference type="EMBL" id="EKG19001.1"/>
    </source>
</evidence>
<dbReference type="HOGENOM" id="CLU_1759153_0_0_1"/>
<protein>
    <submittedName>
        <fullName evidence="2">Uncharacterized protein</fullName>
    </submittedName>
</protein>
<dbReference type="PANTHER" id="PTHR45588">
    <property type="entry name" value="TPR DOMAIN-CONTAINING PROTEIN"/>
    <property type="match status" value="1"/>
</dbReference>
<organism evidence="2 3">
    <name type="scientific">Macrophomina phaseolina (strain MS6)</name>
    <name type="common">Charcoal rot fungus</name>
    <dbReference type="NCBI Taxonomy" id="1126212"/>
    <lineage>
        <taxon>Eukaryota</taxon>
        <taxon>Fungi</taxon>
        <taxon>Dikarya</taxon>
        <taxon>Ascomycota</taxon>
        <taxon>Pezizomycotina</taxon>
        <taxon>Dothideomycetes</taxon>
        <taxon>Dothideomycetes incertae sedis</taxon>
        <taxon>Botryosphaeriales</taxon>
        <taxon>Botryosphaeriaceae</taxon>
        <taxon>Macrophomina</taxon>
    </lineage>
</organism>
<dbReference type="Proteomes" id="UP000007129">
    <property type="component" value="Unassembled WGS sequence"/>
</dbReference>
<feature type="region of interest" description="Disordered" evidence="1">
    <location>
        <begin position="117"/>
        <end position="148"/>
    </location>
</feature>
<dbReference type="AlphaFoldDB" id="K2R957"/>
<name>K2R957_MACPH</name>
<proteinExistence type="predicted"/>
<evidence type="ECO:0000313" key="3">
    <source>
        <dbReference type="Proteomes" id="UP000007129"/>
    </source>
</evidence>
<dbReference type="PANTHER" id="PTHR45588:SF1">
    <property type="entry name" value="WW DOMAIN-CONTAINING PROTEIN"/>
    <property type="match status" value="1"/>
</dbReference>
<dbReference type="STRING" id="1126212.K2R957"/>
<gene>
    <name evidence="2" type="ORF">MPH_03691</name>
</gene>
<dbReference type="VEuPathDB" id="FungiDB:MPH_03691"/>
<reference evidence="2 3" key="1">
    <citation type="journal article" date="2012" name="BMC Genomics">
        <title>Tools to kill: Genome of one of the most destructive plant pathogenic fungi Macrophomina phaseolina.</title>
        <authorList>
            <person name="Islam M.S."/>
            <person name="Haque M.S."/>
            <person name="Islam M.M."/>
            <person name="Emdad E.M."/>
            <person name="Halim A."/>
            <person name="Hossen Q.M.M."/>
            <person name="Hossain M.Z."/>
            <person name="Ahmed B."/>
            <person name="Rahim S."/>
            <person name="Rahman M.S."/>
            <person name="Alam M.M."/>
            <person name="Hou S."/>
            <person name="Wan X."/>
            <person name="Saito J.A."/>
            <person name="Alam M."/>
        </authorList>
    </citation>
    <scope>NUCLEOTIDE SEQUENCE [LARGE SCALE GENOMIC DNA]</scope>
    <source>
        <strain evidence="2 3">MS6</strain>
    </source>
</reference>
<dbReference type="OrthoDB" id="4524931at2759"/>
<dbReference type="EMBL" id="AHHD01000167">
    <property type="protein sequence ID" value="EKG19001.1"/>
    <property type="molecule type" value="Genomic_DNA"/>
</dbReference>
<sequence length="148" mass="17505">MEHFIPEQILLTTSLPMANWLELFHSVRFHVIIRFGRWDDLLAQLFPPEEKAGPLLRHHRHPALRQGHRARRDRRRRMDAPNYYADVMRVADAMLDVDLECRAGNYGGTFERPREAVGKEDELQYSEPPPWMVPTRHALGRFPKNSRR</sequence>
<comment type="caution">
    <text evidence="2">The sequence shown here is derived from an EMBL/GenBank/DDBJ whole genome shotgun (WGS) entry which is preliminary data.</text>
</comment>
<evidence type="ECO:0000256" key="1">
    <source>
        <dbReference type="SAM" id="MobiDB-lite"/>
    </source>
</evidence>
<dbReference type="InParanoid" id="K2R957"/>